<feature type="compositionally biased region" description="Low complexity" evidence="1">
    <location>
        <begin position="255"/>
        <end position="266"/>
    </location>
</feature>
<reference evidence="2" key="1">
    <citation type="submission" date="2016-04" db="EMBL/GenBank/DDBJ databases">
        <authorList>
            <person name="Nguyen H.D."/>
            <person name="Samba Siva P."/>
            <person name="Cullis J."/>
            <person name="Levesque C.A."/>
            <person name="Hambleton S."/>
        </authorList>
    </citation>
    <scope>NUCLEOTIDE SEQUENCE</scope>
    <source>
        <strain evidence="2">DAOMC 236416</strain>
    </source>
</reference>
<name>A0A177TW05_9BASI</name>
<feature type="compositionally biased region" description="Pro residues" evidence="1">
    <location>
        <begin position="245"/>
        <end position="254"/>
    </location>
</feature>
<feature type="region of interest" description="Disordered" evidence="1">
    <location>
        <begin position="181"/>
        <end position="343"/>
    </location>
</feature>
<feature type="compositionally biased region" description="Low complexity" evidence="1">
    <location>
        <begin position="111"/>
        <end position="122"/>
    </location>
</feature>
<evidence type="ECO:0008006" key="4">
    <source>
        <dbReference type="Google" id="ProtNLM"/>
    </source>
</evidence>
<organism evidence="2 3">
    <name type="scientific">Tilletia indica</name>
    <dbReference type="NCBI Taxonomy" id="43049"/>
    <lineage>
        <taxon>Eukaryota</taxon>
        <taxon>Fungi</taxon>
        <taxon>Dikarya</taxon>
        <taxon>Basidiomycota</taxon>
        <taxon>Ustilaginomycotina</taxon>
        <taxon>Exobasidiomycetes</taxon>
        <taxon>Tilletiales</taxon>
        <taxon>Tilletiaceae</taxon>
        <taxon>Tilletia</taxon>
    </lineage>
</organism>
<gene>
    <name evidence="2" type="ORF">A4X13_0g3008</name>
</gene>
<dbReference type="EMBL" id="LWDF02000157">
    <property type="protein sequence ID" value="KAE8255518.1"/>
    <property type="molecule type" value="Genomic_DNA"/>
</dbReference>
<protein>
    <recommendedName>
        <fullName evidence="4">PB1 domain-containing protein</fullName>
    </recommendedName>
</protein>
<sequence>MSAPASPHLRLKCRLHPCPAYRVLVLPDADEQQQLPTLTQVRDQAASAWQLSNADGLLLAILDADGDELALFEQEEWEGFLSSVLPSTSAASAPLLRLCLTQDPRLSRNQAAHPTSSTSTTPAPTPAKKSDIEIRNEALADSFTAMLHRARSTETPESRAREYASRFYAISKTEVVPAEMMAGGSGGAHNNGTASGAGRGTGTGMPSSATPSSSSKKDQVEKKREDWKARADQLYGSLVAVPPRNSAPPAPAPPISSEEAPAASPETITKQETDSTSQESSTDARISQEKPDTDGVKTPSSPSVDQPESSLQKAGSKRPKRAVEEVNSELNSAWETMLSRMRG</sequence>
<feature type="compositionally biased region" description="Low complexity" evidence="1">
    <location>
        <begin position="274"/>
        <end position="283"/>
    </location>
</feature>
<evidence type="ECO:0000256" key="1">
    <source>
        <dbReference type="SAM" id="MobiDB-lite"/>
    </source>
</evidence>
<comment type="caution">
    <text evidence="2">The sequence shown here is derived from an EMBL/GenBank/DDBJ whole genome shotgun (WGS) entry which is preliminary data.</text>
</comment>
<evidence type="ECO:0000313" key="2">
    <source>
        <dbReference type="EMBL" id="KAE8255518.1"/>
    </source>
</evidence>
<evidence type="ECO:0000313" key="3">
    <source>
        <dbReference type="Proteomes" id="UP000077521"/>
    </source>
</evidence>
<reference evidence="2" key="2">
    <citation type="journal article" date="2019" name="IMA Fungus">
        <title>Genome sequencing and comparison of five Tilletia species to identify candidate genes for the detection of regulated species infecting wheat.</title>
        <authorList>
            <person name="Nguyen H.D.T."/>
            <person name="Sultana T."/>
            <person name="Kesanakurti P."/>
            <person name="Hambleton S."/>
        </authorList>
    </citation>
    <scope>NUCLEOTIDE SEQUENCE</scope>
    <source>
        <strain evidence="2">DAOMC 236416</strain>
    </source>
</reference>
<proteinExistence type="predicted"/>
<feature type="compositionally biased region" description="Polar residues" evidence="1">
    <location>
        <begin position="298"/>
        <end position="313"/>
    </location>
</feature>
<feature type="compositionally biased region" description="Low complexity" evidence="1">
    <location>
        <begin position="204"/>
        <end position="214"/>
    </location>
</feature>
<dbReference type="AlphaFoldDB" id="A0A177TW05"/>
<keyword evidence="3" id="KW-1185">Reference proteome</keyword>
<feature type="compositionally biased region" description="Gly residues" evidence="1">
    <location>
        <begin position="183"/>
        <end position="203"/>
    </location>
</feature>
<feature type="compositionally biased region" description="Basic and acidic residues" evidence="1">
    <location>
        <begin position="215"/>
        <end position="231"/>
    </location>
</feature>
<accession>A0A177TW05</accession>
<dbReference type="Proteomes" id="UP000077521">
    <property type="component" value="Unassembled WGS sequence"/>
</dbReference>
<feature type="region of interest" description="Disordered" evidence="1">
    <location>
        <begin position="107"/>
        <end position="130"/>
    </location>
</feature>
<feature type="compositionally biased region" description="Basic and acidic residues" evidence="1">
    <location>
        <begin position="286"/>
        <end position="295"/>
    </location>
</feature>